<dbReference type="InParanoid" id="A0A3N4LUE5"/>
<dbReference type="PANTHER" id="PTHR42030">
    <property type="entry name" value="DRBM DOMAIN-CONTAINING PROTEIN"/>
    <property type="match status" value="1"/>
</dbReference>
<reference evidence="2 3" key="1">
    <citation type="journal article" date="2018" name="Nat. Ecol. Evol.">
        <title>Pezizomycetes genomes reveal the molecular basis of ectomycorrhizal truffle lifestyle.</title>
        <authorList>
            <person name="Murat C."/>
            <person name="Payen T."/>
            <person name="Noel B."/>
            <person name="Kuo A."/>
            <person name="Morin E."/>
            <person name="Chen J."/>
            <person name="Kohler A."/>
            <person name="Krizsan K."/>
            <person name="Balestrini R."/>
            <person name="Da Silva C."/>
            <person name="Montanini B."/>
            <person name="Hainaut M."/>
            <person name="Levati E."/>
            <person name="Barry K.W."/>
            <person name="Belfiori B."/>
            <person name="Cichocki N."/>
            <person name="Clum A."/>
            <person name="Dockter R.B."/>
            <person name="Fauchery L."/>
            <person name="Guy J."/>
            <person name="Iotti M."/>
            <person name="Le Tacon F."/>
            <person name="Lindquist E.A."/>
            <person name="Lipzen A."/>
            <person name="Malagnac F."/>
            <person name="Mello A."/>
            <person name="Molinier V."/>
            <person name="Miyauchi S."/>
            <person name="Poulain J."/>
            <person name="Riccioni C."/>
            <person name="Rubini A."/>
            <person name="Sitrit Y."/>
            <person name="Splivallo R."/>
            <person name="Traeger S."/>
            <person name="Wang M."/>
            <person name="Zifcakova L."/>
            <person name="Wipf D."/>
            <person name="Zambonelli A."/>
            <person name="Paolocci F."/>
            <person name="Nowrousian M."/>
            <person name="Ottonello S."/>
            <person name="Baldrian P."/>
            <person name="Spatafora J.W."/>
            <person name="Henrissat B."/>
            <person name="Nagy L.G."/>
            <person name="Aury J.M."/>
            <person name="Wincker P."/>
            <person name="Grigoriev I.V."/>
            <person name="Bonfante P."/>
            <person name="Martin F.M."/>
        </authorList>
    </citation>
    <scope>NUCLEOTIDE SEQUENCE [LARGE SCALE GENOMIC DNA]</scope>
    <source>
        <strain evidence="2 3">ATCC MYA-4762</strain>
    </source>
</reference>
<evidence type="ECO:0000313" key="3">
    <source>
        <dbReference type="Proteomes" id="UP000267821"/>
    </source>
</evidence>
<dbReference type="Proteomes" id="UP000267821">
    <property type="component" value="Unassembled WGS sequence"/>
</dbReference>
<feature type="region of interest" description="Disordered" evidence="1">
    <location>
        <begin position="124"/>
        <end position="149"/>
    </location>
</feature>
<sequence>MSSSTSSSPTSPSRTAPLTWQERFQAILEACAARGIVGVKFELKSDMRGGRTAWAAEVVLAGMLIQGRYWFEGVKNAKEDAAEVALGILLLHWPLPQQPQIFSQAQQVLPYPMPFKQSHYVPPPFPATSQPHLSQPSGTNRPVVMSSNE</sequence>
<proteinExistence type="predicted"/>
<organism evidence="2 3">
    <name type="scientific">Terfezia boudieri ATCC MYA-4762</name>
    <dbReference type="NCBI Taxonomy" id="1051890"/>
    <lineage>
        <taxon>Eukaryota</taxon>
        <taxon>Fungi</taxon>
        <taxon>Dikarya</taxon>
        <taxon>Ascomycota</taxon>
        <taxon>Pezizomycotina</taxon>
        <taxon>Pezizomycetes</taxon>
        <taxon>Pezizales</taxon>
        <taxon>Pezizaceae</taxon>
        <taxon>Terfezia</taxon>
    </lineage>
</organism>
<evidence type="ECO:0000256" key="1">
    <source>
        <dbReference type="SAM" id="MobiDB-lite"/>
    </source>
</evidence>
<dbReference type="EMBL" id="ML121540">
    <property type="protein sequence ID" value="RPB24832.1"/>
    <property type="molecule type" value="Genomic_DNA"/>
</dbReference>
<evidence type="ECO:0008006" key="4">
    <source>
        <dbReference type="Google" id="ProtNLM"/>
    </source>
</evidence>
<keyword evidence="3" id="KW-1185">Reference proteome</keyword>
<dbReference type="AlphaFoldDB" id="A0A3N4LUE5"/>
<accession>A0A3N4LUE5</accession>
<gene>
    <name evidence="2" type="ORF">L211DRAFT_848648</name>
</gene>
<dbReference type="OrthoDB" id="5418749at2759"/>
<dbReference type="PANTHER" id="PTHR42030:SF1">
    <property type="entry name" value="DRBM DOMAIN-CONTAINING PROTEIN"/>
    <property type="match status" value="1"/>
</dbReference>
<dbReference type="CDD" id="cd00048">
    <property type="entry name" value="DSRM_SF"/>
    <property type="match status" value="1"/>
</dbReference>
<protein>
    <recommendedName>
        <fullName evidence="4">DRBM domain-containing protein</fullName>
    </recommendedName>
</protein>
<feature type="compositionally biased region" description="Polar residues" evidence="1">
    <location>
        <begin position="127"/>
        <end position="149"/>
    </location>
</feature>
<name>A0A3N4LUE5_9PEZI</name>
<dbReference type="SUPFAM" id="SSF54768">
    <property type="entry name" value="dsRNA-binding domain-like"/>
    <property type="match status" value="1"/>
</dbReference>
<evidence type="ECO:0000313" key="2">
    <source>
        <dbReference type="EMBL" id="RPB24832.1"/>
    </source>
</evidence>